<accession>A0ACC2NUL3</accession>
<keyword evidence="2" id="KW-1185">Reference proteome</keyword>
<organism evidence="1 2">
    <name type="scientific">Eretmocerus hayati</name>
    <dbReference type="NCBI Taxonomy" id="131215"/>
    <lineage>
        <taxon>Eukaryota</taxon>
        <taxon>Metazoa</taxon>
        <taxon>Ecdysozoa</taxon>
        <taxon>Arthropoda</taxon>
        <taxon>Hexapoda</taxon>
        <taxon>Insecta</taxon>
        <taxon>Pterygota</taxon>
        <taxon>Neoptera</taxon>
        <taxon>Endopterygota</taxon>
        <taxon>Hymenoptera</taxon>
        <taxon>Apocrita</taxon>
        <taxon>Proctotrupomorpha</taxon>
        <taxon>Chalcidoidea</taxon>
        <taxon>Aphelinidae</taxon>
        <taxon>Aphelininae</taxon>
        <taxon>Eretmocerus</taxon>
    </lineage>
</organism>
<protein>
    <submittedName>
        <fullName evidence="1">Uncharacterized protein</fullName>
    </submittedName>
</protein>
<comment type="caution">
    <text evidence="1">The sequence shown here is derived from an EMBL/GenBank/DDBJ whole genome shotgun (WGS) entry which is preliminary data.</text>
</comment>
<sequence length="249" mass="28050">MQKSALFFLITVVCRVAYAHLPISNNALETNEVYSSSIGDKLREALEKFKEVMRKGNESLGIPVLDPLKLAHEEFDINDELFNLEGEVNNLFVKGLSDYIVQEADVKLAGWKVTLNLLFTNITGRTSYRIKGQIHKNIPVYGYGNFSFETYDFDFATQAKVKIDFQNKKVSLVSFNSTSLSLGKVKVDMSGLYGNDDLAKLVSAVISDIAPDTLVEYQEEVTKKLDQIMLEEGNKFLEKHTFDDLIPSL</sequence>
<evidence type="ECO:0000313" key="1">
    <source>
        <dbReference type="EMBL" id="KAJ8674521.1"/>
    </source>
</evidence>
<dbReference type="Proteomes" id="UP001239111">
    <property type="component" value="Chromosome 3"/>
</dbReference>
<name>A0ACC2NUL3_9HYME</name>
<evidence type="ECO:0000313" key="2">
    <source>
        <dbReference type="Proteomes" id="UP001239111"/>
    </source>
</evidence>
<proteinExistence type="predicted"/>
<dbReference type="EMBL" id="CM056743">
    <property type="protein sequence ID" value="KAJ8674521.1"/>
    <property type="molecule type" value="Genomic_DNA"/>
</dbReference>
<gene>
    <name evidence="1" type="ORF">QAD02_005783</name>
</gene>
<reference evidence="1" key="1">
    <citation type="submission" date="2023-04" db="EMBL/GenBank/DDBJ databases">
        <title>A chromosome-level genome assembly of the parasitoid wasp Eretmocerus hayati.</title>
        <authorList>
            <person name="Zhong Y."/>
            <person name="Liu S."/>
            <person name="Liu Y."/>
        </authorList>
    </citation>
    <scope>NUCLEOTIDE SEQUENCE</scope>
    <source>
        <strain evidence="1">ZJU_SS_LIU_2023</strain>
    </source>
</reference>